<gene>
    <name evidence="6" type="ORF">JZ751_016247</name>
</gene>
<dbReference type="Pfam" id="PF01237">
    <property type="entry name" value="Oxysterol_BP"/>
    <property type="match status" value="2"/>
</dbReference>
<evidence type="ECO:0000256" key="2">
    <source>
        <dbReference type="ARBA" id="ARBA00023121"/>
    </source>
</evidence>
<keyword evidence="4" id="KW-0813">Transport</keyword>
<dbReference type="GO" id="GO:0015485">
    <property type="term" value="F:cholesterol binding"/>
    <property type="evidence" value="ECO:0007669"/>
    <property type="project" value="TreeGrafter"/>
</dbReference>
<keyword evidence="2" id="KW-0446">Lipid-binding</keyword>
<dbReference type="SUPFAM" id="SSF144000">
    <property type="entry name" value="Oxysterol-binding protein-like"/>
    <property type="match status" value="1"/>
</dbReference>
<feature type="compositionally biased region" description="Low complexity" evidence="5">
    <location>
        <begin position="265"/>
        <end position="279"/>
    </location>
</feature>
<evidence type="ECO:0000256" key="1">
    <source>
        <dbReference type="ARBA" id="ARBA00008842"/>
    </source>
</evidence>
<feature type="compositionally biased region" description="Basic and acidic residues" evidence="5">
    <location>
        <begin position="280"/>
        <end position="290"/>
    </location>
</feature>
<dbReference type="Proteomes" id="UP000824540">
    <property type="component" value="Unassembled WGS sequence"/>
</dbReference>
<dbReference type="EMBL" id="JAFBMS010000265">
    <property type="protein sequence ID" value="KAG9332020.1"/>
    <property type="molecule type" value="Genomic_DNA"/>
</dbReference>
<feature type="region of interest" description="Disordered" evidence="5">
    <location>
        <begin position="135"/>
        <end position="154"/>
    </location>
</feature>
<dbReference type="FunFam" id="2.40.160.120:FF:000001">
    <property type="entry name" value="Oxysterol-binding protein"/>
    <property type="match status" value="1"/>
</dbReference>
<proteinExistence type="inferred from homology"/>
<evidence type="ECO:0000313" key="6">
    <source>
        <dbReference type="EMBL" id="KAG9332020.1"/>
    </source>
</evidence>
<reference evidence="6" key="1">
    <citation type="thesis" date="2021" institute="BYU ScholarsArchive" country="Provo, UT, USA">
        <title>Applications of and Algorithms for Genome Assembly and Genomic Analyses with an Emphasis on Marine Teleosts.</title>
        <authorList>
            <person name="Pickett B.D."/>
        </authorList>
    </citation>
    <scope>NUCLEOTIDE SEQUENCE</scope>
    <source>
        <strain evidence="6">HI-2016</strain>
    </source>
</reference>
<keyword evidence="7" id="KW-1185">Reference proteome</keyword>
<dbReference type="OrthoDB" id="1854502at2759"/>
<evidence type="ECO:0000313" key="7">
    <source>
        <dbReference type="Proteomes" id="UP000824540"/>
    </source>
</evidence>
<name>A0A8T2MXU5_9TELE</name>
<dbReference type="GO" id="GO:0005886">
    <property type="term" value="C:plasma membrane"/>
    <property type="evidence" value="ECO:0007669"/>
    <property type="project" value="TreeGrafter"/>
</dbReference>
<keyword evidence="4" id="KW-0445">Lipid transport</keyword>
<sequence>GRWLGAEAVYTHRSEAGNAEGNQLHHLCTGVTERAQITPKAVCIDVGLSVMAIKKTAHRIDLDTEDNIFHLKIKSPEVFEEWVSKLRIHRSYRQNDIATYPYERPLFYPHYPPSARSDTPTAIYLHNRAWNCGSPRKDGRLTGPDPPLQTAYSPADASQLQDTFCRVANDLYLAMSSALCALTSERDRLKQALDPAPGSGPTPSTHLETSQASEVPDGCLPLHAQVSMERRVSVPESLYEFFDAQEVLLSSSSSENEASDDESYLSDVSDSVSVETYSSELEREEPKSGCEQHNSPSWRRVCLPAVSAGSGSFSVWSVLRRNIGKDLSCVAMPVQLNQPLNTLQRLWGKPFNPVLGETYECDRPDMGFRFIAEQVSHHPPISACYAESKHFIFWQDVRWKNKFWGKSMEIIPVGSAHVLLPDSAHSHLHLEGQPLLCPTDTRFRPDQRKSEDDTWVSNNTYWELRKDPGFSRLDCPSSPGLSKSSELDCTNTLDRQGGRGAGVTTCAP</sequence>
<feature type="non-terminal residue" evidence="6">
    <location>
        <position position="1"/>
    </location>
</feature>
<comment type="caution">
    <text evidence="6">The sequence shown here is derived from an EMBL/GenBank/DDBJ whole genome shotgun (WGS) entry which is preliminary data.</text>
</comment>
<dbReference type="GO" id="GO:0031965">
    <property type="term" value="C:nuclear membrane"/>
    <property type="evidence" value="ECO:0007669"/>
    <property type="project" value="TreeGrafter"/>
</dbReference>
<dbReference type="GO" id="GO:0005829">
    <property type="term" value="C:cytosol"/>
    <property type="evidence" value="ECO:0007669"/>
    <property type="project" value="TreeGrafter"/>
</dbReference>
<dbReference type="InterPro" id="IPR037239">
    <property type="entry name" value="OSBP_sf"/>
</dbReference>
<protein>
    <recommendedName>
        <fullName evidence="4">Oxysterol-binding protein</fullName>
    </recommendedName>
</protein>
<dbReference type="InterPro" id="IPR000648">
    <property type="entry name" value="Oxysterol-bd"/>
</dbReference>
<dbReference type="GO" id="GO:0120009">
    <property type="term" value="P:intermembrane lipid transfer"/>
    <property type="evidence" value="ECO:0007669"/>
    <property type="project" value="UniProtKB-ARBA"/>
</dbReference>
<dbReference type="InterPro" id="IPR018494">
    <property type="entry name" value="Oxysterol-bd_CS"/>
</dbReference>
<dbReference type="Gene3D" id="2.40.160.120">
    <property type="match status" value="1"/>
</dbReference>
<feature type="compositionally biased region" description="Polar residues" evidence="5">
    <location>
        <begin position="201"/>
        <end position="213"/>
    </location>
</feature>
<feature type="region of interest" description="Disordered" evidence="5">
    <location>
        <begin position="191"/>
        <end position="217"/>
    </location>
</feature>
<comment type="similarity">
    <text evidence="1 3">Belongs to the OSBP family.</text>
</comment>
<evidence type="ECO:0000256" key="4">
    <source>
        <dbReference type="RuleBase" id="RU003845"/>
    </source>
</evidence>
<organism evidence="6 7">
    <name type="scientific">Albula glossodonta</name>
    <name type="common">roundjaw bonefish</name>
    <dbReference type="NCBI Taxonomy" id="121402"/>
    <lineage>
        <taxon>Eukaryota</taxon>
        <taxon>Metazoa</taxon>
        <taxon>Chordata</taxon>
        <taxon>Craniata</taxon>
        <taxon>Vertebrata</taxon>
        <taxon>Euteleostomi</taxon>
        <taxon>Actinopterygii</taxon>
        <taxon>Neopterygii</taxon>
        <taxon>Teleostei</taxon>
        <taxon>Albuliformes</taxon>
        <taxon>Albulidae</taxon>
        <taxon>Albula</taxon>
    </lineage>
</organism>
<accession>A0A8T2MXU5</accession>
<dbReference type="PROSITE" id="PS01013">
    <property type="entry name" value="OSBP"/>
    <property type="match status" value="1"/>
</dbReference>
<evidence type="ECO:0000256" key="3">
    <source>
        <dbReference type="RuleBase" id="RU003844"/>
    </source>
</evidence>
<dbReference type="GO" id="GO:0097038">
    <property type="term" value="C:perinuclear endoplasmic reticulum"/>
    <property type="evidence" value="ECO:0007669"/>
    <property type="project" value="TreeGrafter"/>
</dbReference>
<feature type="region of interest" description="Disordered" evidence="5">
    <location>
        <begin position="252"/>
        <end position="295"/>
    </location>
</feature>
<evidence type="ECO:0000256" key="5">
    <source>
        <dbReference type="SAM" id="MobiDB-lite"/>
    </source>
</evidence>
<dbReference type="PANTHER" id="PTHR10972:SF15">
    <property type="entry name" value="OXYSTEROL-BINDING PROTEIN-RELATED PROTEIN 3"/>
    <property type="match status" value="1"/>
</dbReference>
<dbReference type="AlphaFoldDB" id="A0A8T2MXU5"/>
<dbReference type="PANTHER" id="PTHR10972">
    <property type="entry name" value="OXYSTEROL-BINDING PROTEIN-RELATED"/>
    <property type="match status" value="1"/>
</dbReference>